<accession>A0A151M9Q6</accession>
<dbReference type="AlphaFoldDB" id="A0A151M9Q6"/>
<dbReference type="EMBL" id="AKHW03006295">
    <property type="protein sequence ID" value="KYO21256.1"/>
    <property type="molecule type" value="Genomic_DNA"/>
</dbReference>
<proteinExistence type="predicted"/>
<evidence type="ECO:0000313" key="1">
    <source>
        <dbReference type="EMBL" id="KYO21256.1"/>
    </source>
</evidence>
<evidence type="ECO:0000313" key="2">
    <source>
        <dbReference type="Proteomes" id="UP000050525"/>
    </source>
</evidence>
<sequence>MVAWSSKASQRAFNTYIRAAYFRDSRLQYGLHFLDARGCLDQDGSFHAGIYNLYGPRCHLKDEVSYHLLHVMQIRCGP</sequence>
<reference evidence="1 2" key="1">
    <citation type="journal article" date="2012" name="Genome Biol.">
        <title>Sequencing three crocodilian genomes to illuminate the evolution of archosaurs and amniotes.</title>
        <authorList>
            <person name="St John J.A."/>
            <person name="Braun E.L."/>
            <person name="Isberg S.R."/>
            <person name="Miles L.G."/>
            <person name="Chong A.Y."/>
            <person name="Gongora J."/>
            <person name="Dalzell P."/>
            <person name="Moran C."/>
            <person name="Bed'hom B."/>
            <person name="Abzhanov A."/>
            <person name="Burgess S.C."/>
            <person name="Cooksey A.M."/>
            <person name="Castoe T.A."/>
            <person name="Crawford N.G."/>
            <person name="Densmore L.D."/>
            <person name="Drew J.C."/>
            <person name="Edwards S.V."/>
            <person name="Faircloth B.C."/>
            <person name="Fujita M.K."/>
            <person name="Greenwold M.J."/>
            <person name="Hoffmann F.G."/>
            <person name="Howard J.M."/>
            <person name="Iguchi T."/>
            <person name="Janes D.E."/>
            <person name="Khan S.Y."/>
            <person name="Kohno S."/>
            <person name="de Koning A.J."/>
            <person name="Lance S.L."/>
            <person name="McCarthy F.M."/>
            <person name="McCormack J.E."/>
            <person name="Merchant M.E."/>
            <person name="Peterson D.G."/>
            <person name="Pollock D.D."/>
            <person name="Pourmand N."/>
            <person name="Raney B.J."/>
            <person name="Roessler K.A."/>
            <person name="Sanford J.R."/>
            <person name="Sawyer R.H."/>
            <person name="Schmidt C.J."/>
            <person name="Triplett E.W."/>
            <person name="Tuberville T.D."/>
            <person name="Venegas-Anaya M."/>
            <person name="Howard J.T."/>
            <person name="Jarvis E.D."/>
            <person name="Guillette L.J.Jr."/>
            <person name="Glenn T.C."/>
            <person name="Green R.E."/>
            <person name="Ray D.A."/>
        </authorList>
    </citation>
    <scope>NUCLEOTIDE SEQUENCE [LARGE SCALE GENOMIC DNA]</scope>
    <source>
        <strain evidence="1">KSC_2009_1</strain>
    </source>
</reference>
<protein>
    <submittedName>
        <fullName evidence="1">Uncharacterized protein</fullName>
    </submittedName>
</protein>
<organism evidence="1 2">
    <name type="scientific">Alligator mississippiensis</name>
    <name type="common">American alligator</name>
    <dbReference type="NCBI Taxonomy" id="8496"/>
    <lineage>
        <taxon>Eukaryota</taxon>
        <taxon>Metazoa</taxon>
        <taxon>Chordata</taxon>
        <taxon>Craniata</taxon>
        <taxon>Vertebrata</taxon>
        <taxon>Euteleostomi</taxon>
        <taxon>Archelosauria</taxon>
        <taxon>Archosauria</taxon>
        <taxon>Crocodylia</taxon>
        <taxon>Alligatoridae</taxon>
        <taxon>Alligatorinae</taxon>
        <taxon>Alligator</taxon>
    </lineage>
</organism>
<name>A0A151M9Q6_ALLMI</name>
<keyword evidence="2" id="KW-1185">Reference proteome</keyword>
<gene>
    <name evidence="1" type="ORF">Y1Q_0001514</name>
</gene>
<comment type="caution">
    <text evidence="1">The sequence shown here is derived from an EMBL/GenBank/DDBJ whole genome shotgun (WGS) entry which is preliminary data.</text>
</comment>
<dbReference type="Proteomes" id="UP000050525">
    <property type="component" value="Unassembled WGS sequence"/>
</dbReference>